<keyword evidence="4" id="KW-1185">Reference proteome</keyword>
<proteinExistence type="predicted"/>
<keyword evidence="2" id="KW-0472">Membrane</keyword>
<accession>A0A4P9XI51</accession>
<gene>
    <name evidence="3" type="ORF">THASP1DRAFT_33157</name>
</gene>
<dbReference type="EMBL" id="KZ993313">
    <property type="protein sequence ID" value="RKP05021.1"/>
    <property type="molecule type" value="Genomic_DNA"/>
</dbReference>
<keyword evidence="2" id="KW-1133">Transmembrane helix</keyword>
<dbReference type="AlphaFoldDB" id="A0A4P9XI51"/>
<dbReference type="OrthoDB" id="5585512at2759"/>
<feature type="region of interest" description="Disordered" evidence="1">
    <location>
        <begin position="157"/>
        <end position="182"/>
    </location>
</feature>
<evidence type="ECO:0000256" key="2">
    <source>
        <dbReference type="SAM" id="Phobius"/>
    </source>
</evidence>
<evidence type="ECO:0000256" key="1">
    <source>
        <dbReference type="SAM" id="MobiDB-lite"/>
    </source>
</evidence>
<feature type="transmembrane region" description="Helical" evidence="2">
    <location>
        <begin position="595"/>
        <end position="618"/>
    </location>
</feature>
<feature type="region of interest" description="Disordered" evidence="1">
    <location>
        <begin position="511"/>
        <end position="532"/>
    </location>
</feature>
<keyword evidence="2" id="KW-0812">Transmembrane</keyword>
<dbReference type="Proteomes" id="UP000271241">
    <property type="component" value="Unassembled WGS sequence"/>
</dbReference>
<sequence>MAAFTRAATALAGCRAIHRTDRVTVAADCGVLSAPSTLCPDIIYATNVTDAKEVDKTIKVLLDKISREGLESTGADCFLSIRRSLCLTHYRKCNADAGGKLVPVCESVRKQTLEVCGKGGVFADTSVIKAHLDESAFAESNDCVAVAAGAKVSDAKANSNATDTATATTSTKPGSATSTASATPTKKTVRTCTLDDMHTAYEDHCAKRQIRLVLMRKKSEVSCEDRDGLTKRQRTTKCACPADRLRTYTSQCSTEGRRAIIAYQPDLSVQQCDRHLSVPVPRNETCDAKSANSWMPQDVRLDFRGMNWAMHTGCAPSRCFEGSDPEKHVKDPECLTPPANCTGWNLSENGAHSPSLAANLTSYLEFAVSSLNTAKNPSLLFTFSAQTDRAVTSGLRVMLDGRERMTMIGDQNATAGYEVAMVPGFMHYIRWEWIGDGQASTHASIHAFVLRELVAEINTHPMAPRPKNTPVSSLTSTATATSLSTALATSSAATTATTTATTMATTVTAATASASPKPSIEAAKPSSNTEELPGTDAVVTLNSTQLTANINHQPVRRPSTNATTAQKPQSPFTIPDANNATATATIDEVAVSRRFSGGVFVTVLFIAGGVGLSALFLWRRRMGRPNDHALGRWLKRRYALVPSNVHGLGVGGSGMSGKLEDD</sequence>
<evidence type="ECO:0000313" key="3">
    <source>
        <dbReference type="EMBL" id="RKP05021.1"/>
    </source>
</evidence>
<name>A0A4P9XI51_9FUNG</name>
<organism evidence="3 4">
    <name type="scientific">Thamnocephalis sphaerospora</name>
    <dbReference type="NCBI Taxonomy" id="78915"/>
    <lineage>
        <taxon>Eukaryota</taxon>
        <taxon>Fungi</taxon>
        <taxon>Fungi incertae sedis</taxon>
        <taxon>Zoopagomycota</taxon>
        <taxon>Zoopagomycotina</taxon>
        <taxon>Zoopagomycetes</taxon>
        <taxon>Zoopagales</taxon>
        <taxon>Sigmoideomycetaceae</taxon>
        <taxon>Thamnocephalis</taxon>
    </lineage>
</organism>
<feature type="non-terminal residue" evidence="3">
    <location>
        <position position="662"/>
    </location>
</feature>
<reference evidence="4" key="1">
    <citation type="journal article" date="2018" name="Nat. Microbiol.">
        <title>Leveraging single-cell genomics to expand the fungal tree of life.</title>
        <authorList>
            <person name="Ahrendt S.R."/>
            <person name="Quandt C.A."/>
            <person name="Ciobanu D."/>
            <person name="Clum A."/>
            <person name="Salamov A."/>
            <person name="Andreopoulos B."/>
            <person name="Cheng J.F."/>
            <person name="Woyke T."/>
            <person name="Pelin A."/>
            <person name="Henrissat B."/>
            <person name="Reynolds N.K."/>
            <person name="Benny G.L."/>
            <person name="Smith M.E."/>
            <person name="James T.Y."/>
            <person name="Grigoriev I.V."/>
        </authorList>
    </citation>
    <scope>NUCLEOTIDE SEQUENCE [LARGE SCALE GENOMIC DNA]</scope>
    <source>
        <strain evidence="4">RSA 1356</strain>
    </source>
</reference>
<protein>
    <submittedName>
        <fullName evidence="3">Uncharacterized protein</fullName>
    </submittedName>
</protein>
<evidence type="ECO:0000313" key="4">
    <source>
        <dbReference type="Proteomes" id="UP000271241"/>
    </source>
</evidence>